<sequence>MPLITDLINELSITSEESALKEILKNYVFDKLEIEGDIIVKKITKYTYLLETHNCCFFISSVFNPAIDESTETKKIRTLILMKRYKNIYFDYQIFWWDTIQ</sequence>
<dbReference type="EMBL" id="AFBI03000111">
    <property type="protein sequence ID" value="EJW01817.1"/>
    <property type="molecule type" value="Genomic_DNA"/>
</dbReference>
<proteinExistence type="predicted"/>
<dbReference type="InParanoid" id="J9DKB1"/>
<evidence type="ECO:0000313" key="2">
    <source>
        <dbReference type="Proteomes" id="UP000003163"/>
    </source>
</evidence>
<reference evidence="2" key="2">
    <citation type="submission" date="2015-07" db="EMBL/GenBank/DDBJ databases">
        <title>Contrasting host-pathogen interactions and genome evolution in two generalist and specialist microsporidian pathogens of mosquitoes.</title>
        <authorList>
            <consortium name="The Broad Institute Genomics Platform"/>
            <consortium name="The Broad Institute Genome Sequencing Center for Infectious Disease"/>
            <person name="Cuomo C.A."/>
            <person name="Sanscrainte N.D."/>
            <person name="Goldberg J.M."/>
            <person name="Heiman D."/>
            <person name="Young S."/>
            <person name="Zeng Q."/>
            <person name="Becnel J.J."/>
            <person name="Birren B.W."/>
        </authorList>
    </citation>
    <scope>NUCLEOTIDE SEQUENCE [LARGE SCALE GENOMIC DNA]</scope>
    <source>
        <strain evidence="2">USNM 41457</strain>
    </source>
</reference>
<evidence type="ECO:0000313" key="1">
    <source>
        <dbReference type="EMBL" id="EJW01817.1"/>
    </source>
</evidence>
<organism evidence="1 2">
    <name type="scientific">Edhazardia aedis (strain USNM 41457)</name>
    <name type="common">Microsporidian parasite</name>
    <dbReference type="NCBI Taxonomy" id="1003232"/>
    <lineage>
        <taxon>Eukaryota</taxon>
        <taxon>Fungi</taxon>
        <taxon>Fungi incertae sedis</taxon>
        <taxon>Microsporidia</taxon>
        <taxon>Edhazardia</taxon>
    </lineage>
</organism>
<dbReference type="AlphaFoldDB" id="J9DKB1"/>
<accession>J9DKB1</accession>
<keyword evidence="2" id="KW-1185">Reference proteome</keyword>
<dbReference type="HOGENOM" id="CLU_2291673_0_0_1"/>
<name>J9DKB1_EDHAE</name>
<gene>
    <name evidence="1" type="ORF">EDEG_03694</name>
</gene>
<dbReference type="Proteomes" id="UP000003163">
    <property type="component" value="Unassembled WGS sequence"/>
</dbReference>
<comment type="caution">
    <text evidence="1">The sequence shown here is derived from an EMBL/GenBank/DDBJ whole genome shotgun (WGS) entry which is preliminary data.</text>
</comment>
<dbReference type="VEuPathDB" id="MicrosporidiaDB:EDEG_03694"/>
<protein>
    <submittedName>
        <fullName evidence="1">Uncharacterized protein</fullName>
    </submittedName>
</protein>
<reference evidence="1 2" key="1">
    <citation type="submission" date="2011-08" db="EMBL/GenBank/DDBJ databases">
        <authorList>
            <person name="Liu Z.J."/>
            <person name="Shi F.L."/>
            <person name="Lu J.Q."/>
            <person name="Li M."/>
            <person name="Wang Z.L."/>
        </authorList>
    </citation>
    <scope>NUCLEOTIDE SEQUENCE [LARGE SCALE GENOMIC DNA]</scope>
    <source>
        <strain evidence="1 2">USNM 41457</strain>
    </source>
</reference>